<accession>A0AAV3Z5C1</accession>
<reference evidence="2 3" key="1">
    <citation type="journal article" date="2021" name="Elife">
        <title>Chloroplast acquisition without the gene transfer in kleptoplastic sea slugs, Plakobranchus ocellatus.</title>
        <authorList>
            <person name="Maeda T."/>
            <person name="Takahashi S."/>
            <person name="Yoshida T."/>
            <person name="Shimamura S."/>
            <person name="Takaki Y."/>
            <person name="Nagai Y."/>
            <person name="Toyoda A."/>
            <person name="Suzuki Y."/>
            <person name="Arimoto A."/>
            <person name="Ishii H."/>
            <person name="Satoh N."/>
            <person name="Nishiyama T."/>
            <person name="Hasebe M."/>
            <person name="Maruyama T."/>
            <person name="Minagawa J."/>
            <person name="Obokata J."/>
            <person name="Shigenobu S."/>
        </authorList>
    </citation>
    <scope>NUCLEOTIDE SEQUENCE [LARGE SCALE GENOMIC DNA]</scope>
</reference>
<feature type="region of interest" description="Disordered" evidence="1">
    <location>
        <begin position="1"/>
        <end position="117"/>
    </location>
</feature>
<sequence>MVDSRQYTPGRKVQTRAVMDQKAFRLSVRPGGQWQGSNPQQKGPCRSQGGFGIVTLSHVLKERASPQQGDLRLAGPPSGQDTGGGTQTRDRQVPADLRTEPLATEPPTPLLSEENSHGYYKWHSWK</sequence>
<gene>
    <name evidence="2" type="ORF">PoB_001757100</name>
</gene>
<organism evidence="2 3">
    <name type="scientific">Plakobranchus ocellatus</name>
    <dbReference type="NCBI Taxonomy" id="259542"/>
    <lineage>
        <taxon>Eukaryota</taxon>
        <taxon>Metazoa</taxon>
        <taxon>Spiralia</taxon>
        <taxon>Lophotrochozoa</taxon>
        <taxon>Mollusca</taxon>
        <taxon>Gastropoda</taxon>
        <taxon>Heterobranchia</taxon>
        <taxon>Euthyneura</taxon>
        <taxon>Panpulmonata</taxon>
        <taxon>Sacoglossa</taxon>
        <taxon>Placobranchoidea</taxon>
        <taxon>Plakobranchidae</taxon>
        <taxon>Plakobranchus</taxon>
    </lineage>
</organism>
<name>A0AAV3Z5C1_9GAST</name>
<evidence type="ECO:0000256" key="1">
    <source>
        <dbReference type="SAM" id="MobiDB-lite"/>
    </source>
</evidence>
<proteinExistence type="predicted"/>
<evidence type="ECO:0000313" key="3">
    <source>
        <dbReference type="Proteomes" id="UP000735302"/>
    </source>
</evidence>
<feature type="compositionally biased region" description="Basic and acidic residues" evidence="1">
    <location>
        <begin position="88"/>
        <end position="99"/>
    </location>
</feature>
<dbReference type="EMBL" id="BLXT01002087">
    <property type="protein sequence ID" value="GFN91065.1"/>
    <property type="molecule type" value="Genomic_DNA"/>
</dbReference>
<comment type="caution">
    <text evidence="2">The sequence shown here is derived from an EMBL/GenBank/DDBJ whole genome shotgun (WGS) entry which is preliminary data.</text>
</comment>
<dbReference type="Proteomes" id="UP000735302">
    <property type="component" value="Unassembled WGS sequence"/>
</dbReference>
<protein>
    <submittedName>
        <fullName evidence="2">Uncharacterized protein</fullName>
    </submittedName>
</protein>
<keyword evidence="3" id="KW-1185">Reference proteome</keyword>
<dbReference type="AlphaFoldDB" id="A0AAV3Z5C1"/>
<evidence type="ECO:0000313" key="2">
    <source>
        <dbReference type="EMBL" id="GFN91065.1"/>
    </source>
</evidence>